<gene>
    <name evidence="4" type="primary">LOC109461612</name>
</gene>
<evidence type="ECO:0000313" key="3">
    <source>
        <dbReference type="Proteomes" id="UP000515135"/>
    </source>
</evidence>
<sequence>MATFRTHYYNKTFGEWGSGIGQFDVPCGVTVSEGFSGEIFVADKMNQRIQVFTLQGSFVRQFPTVVSGELEMKPYDVALDGEGNLWVVGQTGKLWVVGDTESESSESEFAVQYNKQGSVLRKIHLQKTGYDRGVAVDTRRNHILITQTIIAYNPHGEVQVFRPNGTLVTTVYVGQQQGMNQFSFIQNHPHYITVDGEGNILVSDLDISCVSVYNKEKNGQFLFQFGGRGSGEGQLMQPRGICTDGAGNIIVADKGNSRVEMFDKTGKFLKHIATDMKGPQAVAMATQGQLGTFVRQFPTVVSGEQKIYPHDVVIDREGNLWTVGWTDSADHDEFAVQYNKQGSLLRKISLQNTIRMSRRALAVDTWWNHIFITQITEDSRGNPHGEVLVFRTNGTLVRTMGLERGPKIPGHITVDGDGLLLASGISDDQVYVYNYMFGDPDDFLFRFGGSETWNGDDLRLLNVPCGICVAGAHIIVADRGNGSVEMFTLAGARFVKHIATDMKAPWSVALATQGHQLVVTDYYDDKITIFPESVWLWS</sequence>
<dbReference type="RefSeq" id="XP_019613549.1">
    <property type="nucleotide sequence ID" value="XM_019757990.1"/>
</dbReference>
<keyword evidence="3" id="KW-1185">Reference proteome</keyword>
<dbReference type="GeneID" id="109461612"/>
<organism evidence="3 4">
    <name type="scientific">Branchiostoma belcheri</name>
    <name type="common">Amphioxus</name>
    <dbReference type="NCBI Taxonomy" id="7741"/>
    <lineage>
        <taxon>Eukaryota</taxon>
        <taxon>Metazoa</taxon>
        <taxon>Chordata</taxon>
        <taxon>Cephalochordata</taxon>
        <taxon>Leptocardii</taxon>
        <taxon>Amphioxiformes</taxon>
        <taxon>Branchiostomatidae</taxon>
        <taxon>Branchiostoma</taxon>
    </lineage>
</organism>
<dbReference type="GO" id="GO:0043161">
    <property type="term" value="P:proteasome-mediated ubiquitin-dependent protein catabolic process"/>
    <property type="evidence" value="ECO:0007669"/>
    <property type="project" value="TreeGrafter"/>
</dbReference>
<dbReference type="InterPro" id="IPR001258">
    <property type="entry name" value="NHL_repeat"/>
</dbReference>
<dbReference type="KEGG" id="bbel:109461612"/>
<dbReference type="SUPFAM" id="SSF63829">
    <property type="entry name" value="Calcium-dependent phosphotriesterase"/>
    <property type="match status" value="1"/>
</dbReference>
<feature type="repeat" description="NHL" evidence="2">
    <location>
        <begin position="222"/>
        <end position="265"/>
    </location>
</feature>
<dbReference type="CDD" id="cd05819">
    <property type="entry name" value="NHL"/>
    <property type="match status" value="1"/>
</dbReference>
<protein>
    <submittedName>
        <fullName evidence="4">E3 ubiquitin-protein ligase TRIM71-like</fullName>
    </submittedName>
</protein>
<dbReference type="GO" id="GO:0061630">
    <property type="term" value="F:ubiquitin protein ligase activity"/>
    <property type="evidence" value="ECO:0007669"/>
    <property type="project" value="TreeGrafter"/>
</dbReference>
<dbReference type="SUPFAM" id="SSF50952">
    <property type="entry name" value="Soluble quinoprotein glucose dehydrogenase"/>
    <property type="match status" value="1"/>
</dbReference>
<dbReference type="OrthoDB" id="342730at2759"/>
<dbReference type="InterPro" id="IPR011041">
    <property type="entry name" value="Quinoprot_gluc/sorb_DH_b-prop"/>
</dbReference>
<proteinExistence type="predicted"/>
<evidence type="ECO:0000256" key="1">
    <source>
        <dbReference type="ARBA" id="ARBA00022737"/>
    </source>
</evidence>
<dbReference type="InterPro" id="IPR050952">
    <property type="entry name" value="TRIM-NHL_E3_ligases"/>
</dbReference>
<dbReference type="PROSITE" id="PS51125">
    <property type="entry name" value="NHL"/>
    <property type="match status" value="2"/>
</dbReference>
<evidence type="ECO:0000256" key="2">
    <source>
        <dbReference type="PROSITE-ProRule" id="PRU00504"/>
    </source>
</evidence>
<dbReference type="PANTHER" id="PTHR24104:SF50">
    <property type="entry name" value="SMP-30_GLUCONOLACTONASE_LRE-LIKE REGION DOMAIN-CONTAINING PROTEIN"/>
    <property type="match status" value="1"/>
</dbReference>
<name>A0A6P4XS68_BRABE</name>
<dbReference type="PANTHER" id="PTHR24104">
    <property type="entry name" value="E3 UBIQUITIN-PROTEIN LIGASE NHLRC1-RELATED"/>
    <property type="match status" value="1"/>
</dbReference>
<feature type="repeat" description="NHL" evidence="2">
    <location>
        <begin position="13"/>
        <end position="55"/>
    </location>
</feature>
<evidence type="ECO:0000313" key="4">
    <source>
        <dbReference type="RefSeq" id="XP_019613549.1"/>
    </source>
</evidence>
<accession>A0A6P4XS68</accession>
<dbReference type="GO" id="GO:0000209">
    <property type="term" value="P:protein polyubiquitination"/>
    <property type="evidence" value="ECO:0007669"/>
    <property type="project" value="TreeGrafter"/>
</dbReference>
<dbReference type="InterPro" id="IPR011042">
    <property type="entry name" value="6-blade_b-propeller_TolB-like"/>
</dbReference>
<dbReference type="Pfam" id="PF01436">
    <property type="entry name" value="NHL"/>
    <property type="match status" value="1"/>
</dbReference>
<dbReference type="Gene3D" id="2.120.10.30">
    <property type="entry name" value="TolB, C-terminal domain"/>
    <property type="match status" value="2"/>
</dbReference>
<keyword evidence="1" id="KW-0677">Repeat</keyword>
<reference evidence="4" key="1">
    <citation type="submission" date="2025-08" db="UniProtKB">
        <authorList>
            <consortium name="RefSeq"/>
        </authorList>
    </citation>
    <scope>IDENTIFICATION</scope>
    <source>
        <tissue evidence="4">Gonad</tissue>
    </source>
</reference>
<dbReference type="AlphaFoldDB" id="A0A6P4XS68"/>
<dbReference type="Proteomes" id="UP000515135">
    <property type="component" value="Unplaced"/>
</dbReference>